<dbReference type="Proteomes" id="UP000326582">
    <property type="component" value="Chromosome 1"/>
</dbReference>
<dbReference type="EMBL" id="CP038484">
    <property type="protein sequence ID" value="QFZ25602.1"/>
    <property type="molecule type" value="Genomic_DNA"/>
</dbReference>
<sequence>MLRSQSVSYLSEKRKTGLFMSIRSRKSSIKDLSSIIGKPRPLSQSADTLLADNTVSKRKSMFVPSSVAENKENPEQARSSKIPADLKGKRKSMIFKSKTTNFSSEKTLTGVNSEPSDIISVETIPIDSPLSQKTKVESLDASPIGAMDYSIYLKDFVEKEEETSKPSKLHRTVNLTNFSDFKDDARLPMGNRLSMEVETKELEDLQRQLSRQDNVRVSMVENAIFLSFFRDQEDAQAQIEGRYWDKLDACVFKEEYHSDDKMYMYF</sequence>
<evidence type="ECO:0000313" key="2">
    <source>
        <dbReference type="Proteomes" id="UP000326582"/>
    </source>
</evidence>
<protein>
    <submittedName>
        <fullName evidence="1">Uncharacterized protein</fullName>
    </submittedName>
</protein>
<proteinExistence type="predicted"/>
<gene>
    <name evidence="1" type="ORF">EJF14_10703</name>
</gene>
<name>A0ACD0WDQ7_CLALS</name>
<evidence type="ECO:0000313" key="1">
    <source>
        <dbReference type="EMBL" id="QFZ25602.1"/>
    </source>
</evidence>
<reference evidence="2" key="1">
    <citation type="journal article" date="2019" name="MBio">
        <title>Comparative genomics for the elucidation of multidrug resistance (MDR) in Candida lusitaniae.</title>
        <authorList>
            <person name="Kannan A."/>
            <person name="Asner S.A."/>
            <person name="Trachsel E."/>
            <person name="Kelly S."/>
            <person name="Parker J."/>
            <person name="Sanglard D."/>
        </authorList>
    </citation>
    <scope>NUCLEOTIDE SEQUENCE [LARGE SCALE GENOMIC DNA]</scope>
    <source>
        <strain evidence="2">P1</strain>
    </source>
</reference>
<keyword evidence="2" id="KW-1185">Reference proteome</keyword>
<accession>A0ACD0WDQ7</accession>
<organism evidence="1 2">
    <name type="scientific">Clavispora lusitaniae</name>
    <name type="common">Candida lusitaniae</name>
    <dbReference type="NCBI Taxonomy" id="36911"/>
    <lineage>
        <taxon>Eukaryota</taxon>
        <taxon>Fungi</taxon>
        <taxon>Dikarya</taxon>
        <taxon>Ascomycota</taxon>
        <taxon>Saccharomycotina</taxon>
        <taxon>Pichiomycetes</taxon>
        <taxon>Metschnikowiaceae</taxon>
        <taxon>Clavispora</taxon>
    </lineage>
</organism>